<gene>
    <name evidence="1" type="ORF">AN481_09430</name>
</gene>
<accession>A0A1B7VX89</accession>
<dbReference type="EMBL" id="LJOY01000026">
    <property type="protein sequence ID" value="OBQ25565.1"/>
    <property type="molecule type" value="Genomic_DNA"/>
</dbReference>
<dbReference type="GO" id="GO:0110001">
    <property type="term" value="C:toxin-antitoxin complex"/>
    <property type="evidence" value="ECO:0007669"/>
    <property type="project" value="InterPro"/>
</dbReference>
<dbReference type="STRING" id="1803587.GCA_001593825_02055"/>
<comment type="caution">
    <text evidence="1">The sequence shown here is derived from an EMBL/GenBank/DDBJ whole genome shotgun (WGS) entry which is preliminary data.</text>
</comment>
<evidence type="ECO:0000313" key="1">
    <source>
        <dbReference type="EMBL" id="OBQ25565.1"/>
    </source>
</evidence>
<dbReference type="PATRIC" id="fig|1710894.3.peg.3812"/>
<dbReference type="GO" id="GO:0004519">
    <property type="term" value="F:endonuclease activity"/>
    <property type="evidence" value="ECO:0007669"/>
    <property type="project" value="InterPro"/>
</dbReference>
<reference evidence="1 2" key="1">
    <citation type="submission" date="2015-09" db="EMBL/GenBank/DDBJ databases">
        <title>Whole genome shotgun sequence assembly of Aphanizomenon flos-aquae UKL13.</title>
        <authorList>
            <person name="Driscoll C."/>
        </authorList>
    </citation>
    <scope>NUCLEOTIDE SEQUENCE [LARGE SCALE GENOMIC DNA]</scope>
    <source>
        <strain evidence="1">MDT13</strain>
    </source>
</reference>
<dbReference type="Pfam" id="PF09907">
    <property type="entry name" value="HigB_toxin"/>
    <property type="match status" value="1"/>
</dbReference>
<organism evidence="1 2">
    <name type="scientific">Aphanizomenon flos-aquae LD13</name>
    <dbReference type="NCBI Taxonomy" id="1710894"/>
    <lineage>
        <taxon>Bacteria</taxon>
        <taxon>Bacillati</taxon>
        <taxon>Cyanobacteriota</taxon>
        <taxon>Cyanophyceae</taxon>
        <taxon>Nostocales</taxon>
        <taxon>Aphanizomenonaceae</taxon>
        <taxon>Aphanizomenon</taxon>
    </lineage>
</organism>
<proteinExistence type="predicted"/>
<dbReference type="Proteomes" id="UP000092382">
    <property type="component" value="Unassembled WGS sequence"/>
</dbReference>
<evidence type="ECO:0000313" key="2">
    <source>
        <dbReference type="Proteomes" id="UP000092382"/>
    </source>
</evidence>
<protein>
    <recommendedName>
        <fullName evidence="3">Addiction module toxin RelE</fullName>
    </recommendedName>
</protein>
<sequence length="102" mass="12159">MRIISETKLKKACEKHSDTESSIQGWKKLVKEQDWKSFSEIKATSVFAPDLVKNFVIFDIGGNKYRLITCINYKTKVIYIRDFLTHAEYDRDKWKDDEWFNS</sequence>
<dbReference type="GO" id="GO:0003723">
    <property type="term" value="F:RNA binding"/>
    <property type="evidence" value="ECO:0007669"/>
    <property type="project" value="InterPro"/>
</dbReference>
<name>A0A1B7VX89_APHFL</name>
<dbReference type="AlphaFoldDB" id="A0A1B7VX89"/>
<evidence type="ECO:0008006" key="3">
    <source>
        <dbReference type="Google" id="ProtNLM"/>
    </source>
</evidence>
<dbReference type="InterPro" id="IPR018669">
    <property type="entry name" value="Toxin_HigB"/>
</dbReference>